<keyword evidence="2" id="KW-1185">Reference proteome</keyword>
<protein>
    <submittedName>
        <fullName evidence="1">Oidioi.mRNA.OKI2018_I69.PAR.g10757.t1.cds</fullName>
    </submittedName>
</protein>
<evidence type="ECO:0000313" key="2">
    <source>
        <dbReference type="Proteomes" id="UP001158576"/>
    </source>
</evidence>
<reference evidence="1 2" key="1">
    <citation type="submission" date="2021-04" db="EMBL/GenBank/DDBJ databases">
        <authorList>
            <person name="Bliznina A."/>
        </authorList>
    </citation>
    <scope>NUCLEOTIDE SEQUENCE [LARGE SCALE GENOMIC DNA]</scope>
</reference>
<sequence>MSSMRELATMSAQRYLLLRDQTPHVFGYNLQNEDYKLRKEGGDGKVNVKAIIIAMASTEPGSARILWTEKRIPARVTGNPVEDHVAQKWTNDQRARMLLKYLWMVPAGDGNDPDRSDIYYLHHL</sequence>
<organism evidence="1 2">
    <name type="scientific">Oikopleura dioica</name>
    <name type="common">Tunicate</name>
    <dbReference type="NCBI Taxonomy" id="34765"/>
    <lineage>
        <taxon>Eukaryota</taxon>
        <taxon>Metazoa</taxon>
        <taxon>Chordata</taxon>
        <taxon>Tunicata</taxon>
        <taxon>Appendicularia</taxon>
        <taxon>Copelata</taxon>
        <taxon>Oikopleuridae</taxon>
        <taxon>Oikopleura</taxon>
    </lineage>
</organism>
<proteinExistence type="predicted"/>
<evidence type="ECO:0000313" key="1">
    <source>
        <dbReference type="EMBL" id="CAG5084870.1"/>
    </source>
</evidence>
<dbReference type="Proteomes" id="UP001158576">
    <property type="component" value="Chromosome PAR"/>
</dbReference>
<dbReference type="EMBL" id="OU015568">
    <property type="protein sequence ID" value="CAG5084870.1"/>
    <property type="molecule type" value="Genomic_DNA"/>
</dbReference>
<accession>A0ABN7RVS5</accession>
<name>A0ABN7RVS5_OIKDI</name>
<gene>
    <name evidence="1" type="ORF">OKIOD_LOCUS2315</name>
</gene>